<dbReference type="CDD" id="cd02885">
    <property type="entry name" value="NUDIX_IPP_Isomerase"/>
    <property type="match status" value="1"/>
</dbReference>
<comment type="pathway">
    <text evidence="1 10">Isoprenoid biosynthesis; dimethylallyl diphosphate biosynthesis; dimethylallyl diphosphate from isopentenyl diphosphate: step 1/1.</text>
</comment>
<evidence type="ECO:0000256" key="10">
    <source>
        <dbReference type="HAMAP-Rule" id="MF_00202"/>
    </source>
</evidence>
<keyword evidence="5 10" id="KW-0479">Metal-binding</keyword>
<keyword evidence="8 10" id="KW-0414">Isoprene biosynthesis</keyword>
<dbReference type="NCBIfam" id="NF002995">
    <property type="entry name" value="PRK03759.1"/>
    <property type="match status" value="1"/>
</dbReference>
<dbReference type="InterPro" id="IPR000086">
    <property type="entry name" value="NUDIX_hydrolase_dom"/>
</dbReference>
<evidence type="ECO:0000256" key="7">
    <source>
        <dbReference type="ARBA" id="ARBA00023211"/>
    </source>
</evidence>
<feature type="binding site" evidence="10">
    <location>
        <position position="116"/>
    </location>
    <ligand>
        <name>Mn(2+)</name>
        <dbReference type="ChEBI" id="CHEBI:29035"/>
    </ligand>
</feature>
<evidence type="ECO:0000259" key="11">
    <source>
        <dbReference type="PROSITE" id="PS51462"/>
    </source>
</evidence>
<dbReference type="InterPro" id="IPR011876">
    <property type="entry name" value="IsopentenylPP_isomerase_typ1"/>
</dbReference>
<reference evidence="13" key="1">
    <citation type="journal article" date="2019" name="Int. J. Syst. Evol. Microbiol.">
        <title>The Global Catalogue of Microorganisms (GCM) 10K type strain sequencing project: providing services to taxonomists for standard genome sequencing and annotation.</title>
        <authorList>
            <consortium name="The Broad Institute Genomics Platform"/>
            <consortium name="The Broad Institute Genome Sequencing Center for Infectious Disease"/>
            <person name="Wu L."/>
            <person name="Ma J."/>
        </authorList>
    </citation>
    <scope>NUCLEOTIDE SEQUENCE [LARGE SCALE GENOMIC DNA]</scope>
    <source>
        <strain evidence="13">ZS-22-S1</strain>
    </source>
</reference>
<dbReference type="PANTHER" id="PTHR10885">
    <property type="entry name" value="ISOPENTENYL-DIPHOSPHATE DELTA-ISOMERASE"/>
    <property type="match status" value="1"/>
</dbReference>
<feature type="binding site" evidence="10">
    <location>
        <position position="31"/>
    </location>
    <ligand>
        <name>Mn(2+)</name>
        <dbReference type="ChEBI" id="CHEBI:29035"/>
    </ligand>
</feature>
<evidence type="ECO:0000256" key="9">
    <source>
        <dbReference type="ARBA" id="ARBA00023235"/>
    </source>
</evidence>
<feature type="domain" description="Nudix hydrolase" evidence="11">
    <location>
        <begin position="29"/>
        <end position="164"/>
    </location>
</feature>
<comment type="caution">
    <text evidence="12">The sequence shown here is derived from an EMBL/GenBank/DDBJ whole genome shotgun (WGS) entry which is preliminary data.</text>
</comment>
<dbReference type="InterPro" id="IPR056375">
    <property type="entry name" value="Idi_bact"/>
</dbReference>
<dbReference type="Proteomes" id="UP001595859">
    <property type="component" value="Unassembled WGS sequence"/>
</dbReference>
<feature type="binding site" evidence="10">
    <location>
        <position position="24"/>
    </location>
    <ligand>
        <name>Mn(2+)</name>
        <dbReference type="ChEBI" id="CHEBI:29035"/>
    </ligand>
</feature>
<sequence length="196" mass="21315">MTEQVVLLDEQGREIGVADKATVHHRDTPLHLAFSCYVFNPRGELLVTRRARGKKTWPGVVTNSCCGHPGPSEPFADAVRRRLADELGLPSAPDVDLLLPKFRYRAVMDNGIVENELCPVFRAVTDAAPVLSADEVDEYGWMSWPLFVSLVTGGELVVSPWCREQVDQLVALGSDPLTWPVADEAGLPAAARGAVA</sequence>
<comment type="cofactor">
    <cofactor evidence="10">
        <name>Mg(2+)</name>
        <dbReference type="ChEBI" id="CHEBI:18420"/>
    </cofactor>
    <text evidence="10">Binds 1 Mg(2+) ion per subunit. The magnesium ion binds only when substrate is bound.</text>
</comment>
<dbReference type="PROSITE" id="PS51462">
    <property type="entry name" value="NUDIX"/>
    <property type="match status" value="1"/>
</dbReference>
<dbReference type="RefSeq" id="WP_378059442.1">
    <property type="nucleotide sequence ID" value="NZ_JBHSIS010000020.1"/>
</dbReference>
<comment type="function">
    <text evidence="10">Catalyzes the 1,3-allylic rearrangement of the homoallylic substrate isopentenyl (IPP) to its highly electrophilic allylic isomer, dimethylallyl diphosphate (DMAPP).</text>
</comment>
<evidence type="ECO:0000256" key="5">
    <source>
        <dbReference type="ARBA" id="ARBA00022723"/>
    </source>
</evidence>
<proteinExistence type="inferred from homology"/>
<keyword evidence="9 10" id="KW-0413">Isomerase</keyword>
<keyword evidence="13" id="KW-1185">Reference proteome</keyword>
<comment type="cofactor">
    <cofactor evidence="10">
        <name>Mn(2+)</name>
        <dbReference type="ChEBI" id="CHEBI:29035"/>
    </cofactor>
    <text evidence="10">Binds 1 Mn(2+) ion per subunit.</text>
</comment>
<dbReference type="Pfam" id="PF00293">
    <property type="entry name" value="NUDIX"/>
    <property type="match status" value="1"/>
</dbReference>
<feature type="active site" evidence="10">
    <location>
        <position position="116"/>
    </location>
</feature>
<keyword evidence="6 10" id="KW-0460">Magnesium</keyword>
<evidence type="ECO:0000313" key="12">
    <source>
        <dbReference type="EMBL" id="MFC4857439.1"/>
    </source>
</evidence>
<evidence type="ECO:0000313" key="13">
    <source>
        <dbReference type="Proteomes" id="UP001595859"/>
    </source>
</evidence>
<feature type="binding site" evidence="10">
    <location>
        <position position="68"/>
    </location>
    <ligand>
        <name>Mn(2+)</name>
        <dbReference type="ChEBI" id="CHEBI:29035"/>
    </ligand>
</feature>
<dbReference type="GO" id="GO:0004452">
    <property type="term" value="F:isopentenyl-diphosphate delta-isomerase activity"/>
    <property type="evidence" value="ECO:0007669"/>
    <property type="project" value="UniProtKB-EC"/>
</dbReference>
<feature type="binding site" evidence="10">
    <location>
        <position position="114"/>
    </location>
    <ligand>
        <name>Mn(2+)</name>
        <dbReference type="ChEBI" id="CHEBI:29035"/>
    </ligand>
</feature>
<dbReference type="PIRSF" id="PIRSF018427">
    <property type="entry name" value="Isopntndiph_ism"/>
    <property type="match status" value="1"/>
</dbReference>
<gene>
    <name evidence="10 12" type="primary">idi</name>
    <name evidence="12" type="ORF">ACFPCV_28420</name>
</gene>
<dbReference type="NCBIfam" id="TIGR02150">
    <property type="entry name" value="IPP_isom_1"/>
    <property type="match status" value="1"/>
</dbReference>
<dbReference type="EMBL" id="JBHSIS010000020">
    <property type="protein sequence ID" value="MFC4857439.1"/>
    <property type="molecule type" value="Genomic_DNA"/>
</dbReference>
<feature type="binding site" evidence="10">
    <location>
        <position position="86"/>
    </location>
    <ligand>
        <name>Mg(2+)</name>
        <dbReference type="ChEBI" id="CHEBI:18420"/>
    </ligand>
</feature>
<evidence type="ECO:0000256" key="6">
    <source>
        <dbReference type="ARBA" id="ARBA00022842"/>
    </source>
</evidence>
<organism evidence="12 13">
    <name type="scientific">Actinophytocola glycyrrhizae</name>
    <dbReference type="NCBI Taxonomy" id="2044873"/>
    <lineage>
        <taxon>Bacteria</taxon>
        <taxon>Bacillati</taxon>
        <taxon>Actinomycetota</taxon>
        <taxon>Actinomycetes</taxon>
        <taxon>Pseudonocardiales</taxon>
        <taxon>Pseudonocardiaceae</taxon>
    </lineage>
</organism>
<keyword evidence="7 10" id="KW-0464">Manganese</keyword>
<dbReference type="SUPFAM" id="SSF55811">
    <property type="entry name" value="Nudix"/>
    <property type="match status" value="1"/>
</dbReference>
<dbReference type="PANTHER" id="PTHR10885:SF0">
    <property type="entry name" value="ISOPENTENYL-DIPHOSPHATE DELTA-ISOMERASE"/>
    <property type="match status" value="1"/>
</dbReference>
<dbReference type="InterPro" id="IPR015797">
    <property type="entry name" value="NUDIX_hydrolase-like_dom_sf"/>
</dbReference>
<keyword evidence="4 10" id="KW-0963">Cytoplasm</keyword>
<evidence type="ECO:0000256" key="3">
    <source>
        <dbReference type="ARBA" id="ARBA00012057"/>
    </source>
</evidence>
<dbReference type="HAMAP" id="MF_00202">
    <property type="entry name" value="Idi"/>
    <property type="match status" value="1"/>
</dbReference>
<comment type="catalytic activity">
    <reaction evidence="10">
        <text>isopentenyl diphosphate = dimethylallyl diphosphate</text>
        <dbReference type="Rhea" id="RHEA:23284"/>
        <dbReference type="ChEBI" id="CHEBI:57623"/>
        <dbReference type="ChEBI" id="CHEBI:128769"/>
        <dbReference type="EC" id="5.3.3.2"/>
    </reaction>
</comment>
<evidence type="ECO:0000256" key="8">
    <source>
        <dbReference type="ARBA" id="ARBA00023229"/>
    </source>
</evidence>
<protein>
    <recommendedName>
        <fullName evidence="3 10">Isopentenyl-diphosphate Delta-isomerase</fullName>
        <shortName evidence="10">IPP isomerase</shortName>
        <ecNumber evidence="3 10">5.3.3.2</ecNumber>
    </recommendedName>
    <alternativeName>
        <fullName evidence="10">IPP:DMAPP isomerase</fullName>
    </alternativeName>
    <alternativeName>
        <fullName evidence="10">Isopentenyl pyrophosphate isomerase</fullName>
    </alternativeName>
</protein>
<name>A0ABV9SC78_9PSEU</name>
<dbReference type="Gene3D" id="3.90.79.10">
    <property type="entry name" value="Nucleoside Triphosphate Pyrophosphohydrolase"/>
    <property type="match status" value="1"/>
</dbReference>
<evidence type="ECO:0000256" key="2">
    <source>
        <dbReference type="ARBA" id="ARBA00007579"/>
    </source>
</evidence>
<evidence type="ECO:0000256" key="4">
    <source>
        <dbReference type="ARBA" id="ARBA00022490"/>
    </source>
</evidence>
<comment type="subcellular location">
    <subcellularLocation>
        <location evidence="10">Cytoplasm</location>
    </subcellularLocation>
</comment>
<accession>A0ABV9SC78</accession>
<evidence type="ECO:0000256" key="1">
    <source>
        <dbReference type="ARBA" id="ARBA00004826"/>
    </source>
</evidence>
<comment type="similarity">
    <text evidence="2 10">Belongs to the IPP isomerase type 1 family.</text>
</comment>
<dbReference type="EC" id="5.3.3.2" evidence="3 10"/>
<feature type="active site" evidence="10">
    <location>
        <position position="66"/>
    </location>
</feature>